<dbReference type="RefSeq" id="WP_090673327.1">
    <property type="nucleotide sequence ID" value="NZ_FMTT01000022.1"/>
</dbReference>
<dbReference type="Proteomes" id="UP000198601">
    <property type="component" value="Unassembled WGS sequence"/>
</dbReference>
<keyword evidence="3" id="KW-1185">Reference proteome</keyword>
<gene>
    <name evidence="2" type="ORF">SAMN04487970_102255</name>
</gene>
<feature type="binding site" evidence="1">
    <location>
        <position position="369"/>
    </location>
    <ligand>
        <name>Zn(2+)</name>
        <dbReference type="ChEBI" id="CHEBI:29105"/>
    </ligand>
</feature>
<dbReference type="PRINTS" id="PR01950">
    <property type="entry name" value="LANCSUPER"/>
</dbReference>
<dbReference type="STRING" id="624147.SAMN04487970_102255"/>
<evidence type="ECO:0000313" key="2">
    <source>
        <dbReference type="EMBL" id="SCW63482.1"/>
    </source>
</evidence>
<name>A0A1G4S2G9_9BACL</name>
<dbReference type="InterPro" id="IPR033889">
    <property type="entry name" value="LanC"/>
</dbReference>
<evidence type="ECO:0000256" key="1">
    <source>
        <dbReference type="PIRSR" id="PIRSR607822-1"/>
    </source>
</evidence>
<dbReference type="GO" id="GO:0031179">
    <property type="term" value="P:peptide modification"/>
    <property type="evidence" value="ECO:0007669"/>
    <property type="project" value="InterPro"/>
</dbReference>
<dbReference type="InterPro" id="IPR007822">
    <property type="entry name" value="LANC-like"/>
</dbReference>
<protein>
    <submittedName>
        <fullName evidence="2">Lanthionine synthetase C-like protein</fullName>
    </submittedName>
</protein>
<feature type="binding site" evidence="1">
    <location>
        <position position="319"/>
    </location>
    <ligand>
        <name>Zn(2+)</name>
        <dbReference type="ChEBI" id="CHEBI:29105"/>
    </ligand>
</feature>
<dbReference type="Pfam" id="PF05147">
    <property type="entry name" value="LANC_like"/>
    <property type="match status" value="1"/>
</dbReference>
<accession>A0A1G4S2G9</accession>
<dbReference type="SUPFAM" id="SSF158745">
    <property type="entry name" value="LanC-like"/>
    <property type="match status" value="1"/>
</dbReference>
<dbReference type="EMBL" id="FMTT01000022">
    <property type="protein sequence ID" value="SCW63482.1"/>
    <property type="molecule type" value="Genomic_DNA"/>
</dbReference>
<dbReference type="GO" id="GO:0046872">
    <property type="term" value="F:metal ion binding"/>
    <property type="evidence" value="ECO:0007669"/>
    <property type="project" value="UniProtKB-KW"/>
</dbReference>
<reference evidence="3" key="1">
    <citation type="submission" date="2016-10" db="EMBL/GenBank/DDBJ databases">
        <authorList>
            <person name="Varghese N."/>
            <person name="Submissions S."/>
        </authorList>
    </citation>
    <scope>NUCLEOTIDE SEQUENCE [LARGE SCALE GENOMIC DNA]</scope>
    <source>
        <strain evidence="3">CGMCC 1.8946</strain>
    </source>
</reference>
<feature type="binding site" evidence="1">
    <location>
        <position position="368"/>
    </location>
    <ligand>
        <name>Zn(2+)</name>
        <dbReference type="ChEBI" id="CHEBI:29105"/>
    </ligand>
</feature>
<dbReference type="PRINTS" id="PR01955">
    <property type="entry name" value="LANCFRANKIA"/>
</dbReference>
<sequence>MIKERTLATAWRPLNGPVEERVAHVLGCIAKRYKDPEEVQSMMRKVPQREIEGMKIDAWSDLTLANGFTGICLLLGQMDRLFPDEGWDRIGHHYLQQIQSSLEQQNIHSLSLYSGLAGVLVGVRALSRGGTRYLGMLDTLASWFEELVLQKVQICKEQWVVGRLRMDQYDTIQGFAGIGRVVMLFPERPRMKMIWEQIIELFDIFCDEKSYNGYIIPAWHISSEDQFLEQEKVQYPHGNFNLGLSHGITGPLSFMSLSAINGWTTDSIEANIRKLAEWVNKWKMRDSTGTIWPGRVSFEELLHDEIQSDSIRGHRDSWCYGAPGIARSLWLAGHAVQNEEWISSGLNAYLEIEQRMETKGGLTSATLCHGLSGLLHLIQRMYSDTGHPGLSAMRDRFVVDLLDMYNPDSLFGYYDQKGKDGEVDEAGFLTGSAGVALVLASLISKKSPDWDFVLLVH</sequence>
<organism evidence="2 3">
    <name type="scientific">Paenibacillus tianmuensis</name>
    <dbReference type="NCBI Taxonomy" id="624147"/>
    <lineage>
        <taxon>Bacteria</taxon>
        <taxon>Bacillati</taxon>
        <taxon>Bacillota</taxon>
        <taxon>Bacilli</taxon>
        <taxon>Bacillales</taxon>
        <taxon>Paenibacillaceae</taxon>
        <taxon>Paenibacillus</taxon>
    </lineage>
</organism>
<proteinExistence type="predicted"/>
<keyword evidence="1" id="KW-0479">Metal-binding</keyword>
<evidence type="ECO:0000313" key="3">
    <source>
        <dbReference type="Proteomes" id="UP000198601"/>
    </source>
</evidence>
<dbReference type="AlphaFoldDB" id="A0A1G4S2G9"/>
<dbReference type="OrthoDB" id="1882482at2"/>
<keyword evidence="1" id="KW-0862">Zinc</keyword>
<dbReference type="Gene3D" id="1.50.10.20">
    <property type="match status" value="1"/>
</dbReference>
<dbReference type="CDD" id="cd04793">
    <property type="entry name" value="LanC"/>
    <property type="match status" value="1"/>
</dbReference>
<dbReference type="SMART" id="SM01260">
    <property type="entry name" value="LANC_like"/>
    <property type="match status" value="1"/>
</dbReference>